<keyword evidence="3" id="KW-1185">Reference proteome</keyword>
<feature type="region of interest" description="Disordered" evidence="1">
    <location>
        <begin position="107"/>
        <end position="127"/>
    </location>
</feature>
<evidence type="ECO:0000313" key="3">
    <source>
        <dbReference type="Proteomes" id="UP000820818"/>
    </source>
</evidence>
<dbReference type="EMBL" id="WJBH02000007">
    <property type="protein sequence ID" value="KAI9555567.1"/>
    <property type="molecule type" value="Genomic_DNA"/>
</dbReference>
<proteinExistence type="predicted"/>
<organism evidence="2 3">
    <name type="scientific">Daphnia sinensis</name>
    <dbReference type="NCBI Taxonomy" id="1820382"/>
    <lineage>
        <taxon>Eukaryota</taxon>
        <taxon>Metazoa</taxon>
        <taxon>Ecdysozoa</taxon>
        <taxon>Arthropoda</taxon>
        <taxon>Crustacea</taxon>
        <taxon>Branchiopoda</taxon>
        <taxon>Diplostraca</taxon>
        <taxon>Cladocera</taxon>
        <taxon>Anomopoda</taxon>
        <taxon>Daphniidae</taxon>
        <taxon>Daphnia</taxon>
        <taxon>Daphnia similis group</taxon>
    </lineage>
</organism>
<dbReference type="AlphaFoldDB" id="A0AAD5KM14"/>
<dbReference type="Proteomes" id="UP000820818">
    <property type="component" value="Linkage Group LG7"/>
</dbReference>
<accession>A0AAD5KM14</accession>
<name>A0AAD5KM14_9CRUS</name>
<comment type="caution">
    <text evidence="2">The sequence shown here is derived from an EMBL/GenBank/DDBJ whole genome shotgun (WGS) entry which is preliminary data.</text>
</comment>
<evidence type="ECO:0000256" key="1">
    <source>
        <dbReference type="SAM" id="MobiDB-lite"/>
    </source>
</evidence>
<reference evidence="2 3" key="1">
    <citation type="submission" date="2022-05" db="EMBL/GenBank/DDBJ databases">
        <title>A multi-omics perspective on studying reproductive biology in Daphnia sinensis.</title>
        <authorList>
            <person name="Jia J."/>
        </authorList>
    </citation>
    <scope>NUCLEOTIDE SEQUENCE [LARGE SCALE GENOMIC DNA]</scope>
    <source>
        <strain evidence="2 3">WSL</strain>
    </source>
</reference>
<protein>
    <submittedName>
        <fullName evidence="2">Uncharacterized protein</fullName>
    </submittedName>
</protein>
<gene>
    <name evidence="2" type="ORF">GHT06_018081</name>
</gene>
<sequence length="205" mass="22965">MSTVARSRIRTDCMATGIGSGYECPQLTLIGWIPATIRPIFCGDLSLAPPGYVPRVFQTLVWCVAGPWISREPAWPRRVAPTDLPTEKETWLRRSTHVFSNQPATTDLTLDDASSQQPSHPVSSKSTTTKVLWETRLHVNHRRRVEQCVEAGVALQLLTAVPTRVRVEKTCPVQLSAGWQTAALHPERVRKKKRKKSACTQWMEG</sequence>
<evidence type="ECO:0000313" key="2">
    <source>
        <dbReference type="EMBL" id="KAI9555567.1"/>
    </source>
</evidence>